<name>A0A2T3AMI2_9PEZI</name>
<dbReference type="EMBL" id="KZ678374">
    <property type="protein sequence ID" value="PSS03622.1"/>
    <property type="molecule type" value="Genomic_DNA"/>
</dbReference>
<dbReference type="OrthoDB" id="3638488at2759"/>
<evidence type="ECO:0000256" key="1">
    <source>
        <dbReference type="ARBA" id="ARBA00012513"/>
    </source>
</evidence>
<dbReference type="PANTHER" id="PTHR24356">
    <property type="entry name" value="SERINE/THREONINE-PROTEIN KINASE"/>
    <property type="match status" value="1"/>
</dbReference>
<evidence type="ECO:0000256" key="6">
    <source>
        <dbReference type="ARBA" id="ARBA00022840"/>
    </source>
</evidence>
<evidence type="ECO:0000259" key="11">
    <source>
        <dbReference type="PROSITE" id="PS50011"/>
    </source>
</evidence>
<comment type="catalytic activity">
    <reaction evidence="8">
        <text>L-seryl-[protein] + ATP = O-phospho-L-seryl-[protein] + ADP + H(+)</text>
        <dbReference type="Rhea" id="RHEA:17989"/>
        <dbReference type="Rhea" id="RHEA-COMP:9863"/>
        <dbReference type="Rhea" id="RHEA-COMP:11604"/>
        <dbReference type="ChEBI" id="CHEBI:15378"/>
        <dbReference type="ChEBI" id="CHEBI:29999"/>
        <dbReference type="ChEBI" id="CHEBI:30616"/>
        <dbReference type="ChEBI" id="CHEBI:83421"/>
        <dbReference type="ChEBI" id="CHEBI:456216"/>
        <dbReference type="EC" id="2.7.11.1"/>
    </reaction>
</comment>
<sequence>MKRARSLSNDNPTASTVAKKETSVSMETDQIPPPKLRRQGSRLVSVIKSITSYSQLRALSGTTEDPFRCGAGQSNSVSKTQEPKQEPRGAALKVDLNSGLKRMASTLFRPSVEPVATLRGPKITGRPSLQAGPTSDSSAPAKGAWKPSHTTSPSSPSSSIYTVKQSDSTGKTSVESKQSSSKDRSSEKKSPLTRWKSQQHSPTAETETTSCIYLGTIKEKEQEIEISITVATAEKTAAAKIFLETYYNDGLATPKSRERRLCLLENELRRMGDAVPVDRKELLRVQFYQNETDHLRRTRAMKARTIKALAGGDGGTSSCYNDYQPIKTLGKGSFGVVKLVREKPKPGDSPSHKQIYAMKIIRKSSMLRTSQEGHLRAERDFLVASEGSQWVVPLISSFQDALNLYLVMDYMPGGDFLGLLIQESVLTEPVARFYIAEMIACVEEAHALRCVHRDIKPDNFLISATGHLKISDFGLAFDGHWSHDTSYYHASRYSIIRKLNLMVEGDCQDRQEAQYLAHGVRWSPNIIAGLQKHEKKDLWDGEPLLQWRNRCGLRQSARSVVGTSQYMAPEVVQGTAYDGRCDWWSVGVILFECIYGHTPFLSDQGRQQTKQNILNHRSTFSFPVRPSVSGRCQNLIASLLQDKDTRLCSRRYQYANMLDISNQASGGSGALINQKSFVFPYDAEDIKTHKWFKGVP</sequence>
<feature type="compositionally biased region" description="Polar residues" evidence="10">
    <location>
        <begin position="1"/>
        <end position="16"/>
    </location>
</feature>
<dbReference type="Gene3D" id="1.10.510.10">
    <property type="entry name" value="Transferase(Phosphotransferase) domain 1"/>
    <property type="match status" value="1"/>
</dbReference>
<comment type="catalytic activity">
    <reaction evidence="7">
        <text>L-threonyl-[protein] + ATP = O-phospho-L-threonyl-[protein] + ADP + H(+)</text>
        <dbReference type="Rhea" id="RHEA:46608"/>
        <dbReference type="Rhea" id="RHEA-COMP:11060"/>
        <dbReference type="Rhea" id="RHEA-COMP:11605"/>
        <dbReference type="ChEBI" id="CHEBI:15378"/>
        <dbReference type="ChEBI" id="CHEBI:30013"/>
        <dbReference type="ChEBI" id="CHEBI:30616"/>
        <dbReference type="ChEBI" id="CHEBI:61977"/>
        <dbReference type="ChEBI" id="CHEBI:456216"/>
        <dbReference type="EC" id="2.7.11.1"/>
    </reaction>
</comment>
<feature type="binding site" evidence="9">
    <location>
        <position position="359"/>
    </location>
    <ligand>
        <name>ATP</name>
        <dbReference type="ChEBI" id="CHEBI:30616"/>
    </ligand>
</feature>
<protein>
    <recommendedName>
        <fullName evidence="1">non-specific serine/threonine protein kinase</fullName>
        <ecNumber evidence="1">2.7.11.1</ecNumber>
    </recommendedName>
</protein>
<dbReference type="InParanoid" id="A0A2T3AMI2"/>
<dbReference type="InterPro" id="IPR008271">
    <property type="entry name" value="Ser/Thr_kinase_AS"/>
</dbReference>
<dbReference type="InterPro" id="IPR050236">
    <property type="entry name" value="Ser_Thr_kinase_AGC"/>
</dbReference>
<dbReference type="Pfam" id="PF00069">
    <property type="entry name" value="Pkinase"/>
    <property type="match status" value="2"/>
</dbReference>
<evidence type="ECO:0000313" key="13">
    <source>
        <dbReference type="Proteomes" id="UP000241462"/>
    </source>
</evidence>
<dbReference type="PROSITE" id="PS00107">
    <property type="entry name" value="PROTEIN_KINASE_ATP"/>
    <property type="match status" value="1"/>
</dbReference>
<dbReference type="EC" id="2.7.11.1" evidence="1"/>
<feature type="region of interest" description="Disordered" evidence="10">
    <location>
        <begin position="60"/>
        <end position="90"/>
    </location>
</feature>
<feature type="compositionally biased region" description="Low complexity" evidence="10">
    <location>
        <begin position="147"/>
        <end position="159"/>
    </location>
</feature>
<dbReference type="SMART" id="SM00220">
    <property type="entry name" value="S_TKc"/>
    <property type="match status" value="1"/>
</dbReference>
<evidence type="ECO:0000256" key="10">
    <source>
        <dbReference type="SAM" id="MobiDB-lite"/>
    </source>
</evidence>
<dbReference type="InterPro" id="IPR000719">
    <property type="entry name" value="Prot_kinase_dom"/>
</dbReference>
<dbReference type="PROSITE" id="PS00108">
    <property type="entry name" value="PROTEIN_KINASE_ST"/>
    <property type="match status" value="1"/>
</dbReference>
<dbReference type="GO" id="GO:0004674">
    <property type="term" value="F:protein serine/threonine kinase activity"/>
    <property type="evidence" value="ECO:0007669"/>
    <property type="project" value="UniProtKB-KW"/>
</dbReference>
<keyword evidence="13" id="KW-1185">Reference proteome</keyword>
<evidence type="ECO:0000313" key="12">
    <source>
        <dbReference type="EMBL" id="PSS03622.1"/>
    </source>
</evidence>
<feature type="compositionally biased region" description="Polar residues" evidence="10">
    <location>
        <begin position="195"/>
        <end position="207"/>
    </location>
</feature>
<dbReference type="PROSITE" id="PS50011">
    <property type="entry name" value="PROTEIN_KINASE_DOM"/>
    <property type="match status" value="1"/>
</dbReference>
<dbReference type="Gene3D" id="3.30.200.20">
    <property type="entry name" value="Phosphorylase Kinase, domain 1"/>
    <property type="match status" value="1"/>
</dbReference>
<evidence type="ECO:0000256" key="4">
    <source>
        <dbReference type="ARBA" id="ARBA00022741"/>
    </source>
</evidence>
<feature type="region of interest" description="Disordered" evidence="10">
    <location>
        <begin position="104"/>
        <end position="207"/>
    </location>
</feature>
<evidence type="ECO:0000256" key="2">
    <source>
        <dbReference type="ARBA" id="ARBA00022527"/>
    </source>
</evidence>
<dbReference type="GO" id="GO:0005524">
    <property type="term" value="F:ATP binding"/>
    <property type="evidence" value="ECO:0007669"/>
    <property type="project" value="UniProtKB-UniRule"/>
</dbReference>
<dbReference type="GO" id="GO:0035556">
    <property type="term" value="P:intracellular signal transduction"/>
    <property type="evidence" value="ECO:0007669"/>
    <property type="project" value="TreeGrafter"/>
</dbReference>
<dbReference type="STRING" id="2025994.A0A2T3AMI2"/>
<keyword evidence="6 9" id="KW-0067">ATP-binding</keyword>
<feature type="compositionally biased region" description="Basic and acidic residues" evidence="10">
    <location>
        <begin position="180"/>
        <end position="190"/>
    </location>
</feature>
<evidence type="ECO:0000256" key="8">
    <source>
        <dbReference type="ARBA" id="ARBA00048679"/>
    </source>
</evidence>
<evidence type="ECO:0000256" key="7">
    <source>
        <dbReference type="ARBA" id="ARBA00047899"/>
    </source>
</evidence>
<feature type="domain" description="Protein kinase" evidence="11">
    <location>
        <begin position="323"/>
        <end position="658"/>
    </location>
</feature>
<evidence type="ECO:0000256" key="5">
    <source>
        <dbReference type="ARBA" id="ARBA00022777"/>
    </source>
</evidence>
<feature type="compositionally biased region" description="Polar residues" evidence="10">
    <location>
        <begin position="160"/>
        <end position="170"/>
    </location>
</feature>
<organism evidence="12 13">
    <name type="scientific">Coniella lustricola</name>
    <dbReference type="NCBI Taxonomy" id="2025994"/>
    <lineage>
        <taxon>Eukaryota</taxon>
        <taxon>Fungi</taxon>
        <taxon>Dikarya</taxon>
        <taxon>Ascomycota</taxon>
        <taxon>Pezizomycotina</taxon>
        <taxon>Sordariomycetes</taxon>
        <taxon>Sordariomycetidae</taxon>
        <taxon>Diaporthales</taxon>
        <taxon>Schizoparmaceae</taxon>
        <taxon>Coniella</taxon>
    </lineage>
</organism>
<dbReference type="InterPro" id="IPR011009">
    <property type="entry name" value="Kinase-like_dom_sf"/>
</dbReference>
<keyword evidence="4 9" id="KW-0547">Nucleotide-binding</keyword>
<dbReference type="AlphaFoldDB" id="A0A2T3AMI2"/>
<gene>
    <name evidence="12" type="ORF">BD289DRAFT_156226</name>
</gene>
<keyword evidence="2" id="KW-0723">Serine/threonine-protein kinase</keyword>
<feature type="region of interest" description="Disordered" evidence="10">
    <location>
        <begin position="1"/>
        <end position="42"/>
    </location>
</feature>
<evidence type="ECO:0000256" key="9">
    <source>
        <dbReference type="PROSITE-ProRule" id="PRU10141"/>
    </source>
</evidence>
<evidence type="ECO:0000256" key="3">
    <source>
        <dbReference type="ARBA" id="ARBA00022679"/>
    </source>
</evidence>
<dbReference type="SUPFAM" id="SSF56112">
    <property type="entry name" value="Protein kinase-like (PK-like)"/>
    <property type="match status" value="1"/>
</dbReference>
<reference evidence="12 13" key="1">
    <citation type="journal article" date="2018" name="Mycol. Prog.">
        <title>Coniella lustricola, a new species from submerged detritus.</title>
        <authorList>
            <person name="Raudabaugh D.B."/>
            <person name="Iturriaga T."/>
            <person name="Carver A."/>
            <person name="Mondo S."/>
            <person name="Pangilinan J."/>
            <person name="Lipzen A."/>
            <person name="He G."/>
            <person name="Amirebrahimi M."/>
            <person name="Grigoriev I.V."/>
            <person name="Miller A.N."/>
        </authorList>
    </citation>
    <scope>NUCLEOTIDE SEQUENCE [LARGE SCALE GENOMIC DNA]</scope>
    <source>
        <strain evidence="12 13">B22-T-1</strain>
    </source>
</reference>
<keyword evidence="5 12" id="KW-0418">Kinase</keyword>
<proteinExistence type="predicted"/>
<dbReference type="InterPro" id="IPR017441">
    <property type="entry name" value="Protein_kinase_ATP_BS"/>
</dbReference>
<keyword evidence="3" id="KW-0808">Transferase</keyword>
<dbReference type="Proteomes" id="UP000241462">
    <property type="component" value="Unassembled WGS sequence"/>
</dbReference>
<dbReference type="PANTHER" id="PTHR24356:SF400">
    <property type="entry name" value="SERINE_THREONINE-PROTEIN KINASE CBK1"/>
    <property type="match status" value="1"/>
</dbReference>
<accession>A0A2T3AMI2</accession>